<dbReference type="RefSeq" id="WP_387347190.1">
    <property type="nucleotide sequence ID" value="NZ_JBIAXI010000034.1"/>
</dbReference>
<gene>
    <name evidence="2" type="ORF">ACFY05_37900</name>
</gene>
<feature type="region of interest" description="Disordered" evidence="1">
    <location>
        <begin position="41"/>
        <end position="68"/>
    </location>
</feature>
<keyword evidence="3" id="KW-1185">Reference proteome</keyword>
<dbReference type="EMBL" id="JBIAXI010000034">
    <property type="protein sequence ID" value="MFF4778614.1"/>
    <property type="molecule type" value="Genomic_DNA"/>
</dbReference>
<sequence length="68" mass="7324">MPGFHAFLTRLPYEPAFGPEDPAAIVDRYYAPEIEFRNDGITLDSRSACSPGSPRTGGPVASTRSPGR</sequence>
<evidence type="ECO:0008006" key="4">
    <source>
        <dbReference type="Google" id="ProtNLM"/>
    </source>
</evidence>
<organism evidence="2 3">
    <name type="scientific">Microtetraspora fusca</name>
    <dbReference type="NCBI Taxonomy" id="1997"/>
    <lineage>
        <taxon>Bacteria</taxon>
        <taxon>Bacillati</taxon>
        <taxon>Actinomycetota</taxon>
        <taxon>Actinomycetes</taxon>
        <taxon>Streptosporangiales</taxon>
        <taxon>Streptosporangiaceae</taxon>
        <taxon>Microtetraspora</taxon>
    </lineage>
</organism>
<protein>
    <recommendedName>
        <fullName evidence="4">Nuclear transport factor 2 family protein</fullName>
    </recommendedName>
</protein>
<name>A0ABW6VLG8_MICFU</name>
<reference evidence="2 3" key="1">
    <citation type="submission" date="2024-10" db="EMBL/GenBank/DDBJ databases">
        <title>The Natural Products Discovery Center: Release of the First 8490 Sequenced Strains for Exploring Actinobacteria Biosynthetic Diversity.</title>
        <authorList>
            <person name="Kalkreuter E."/>
            <person name="Kautsar S.A."/>
            <person name="Yang D."/>
            <person name="Bader C.D."/>
            <person name="Teijaro C.N."/>
            <person name="Fluegel L."/>
            <person name="Davis C.M."/>
            <person name="Simpson J.R."/>
            <person name="Lauterbach L."/>
            <person name="Steele A.D."/>
            <person name="Gui C."/>
            <person name="Meng S."/>
            <person name="Li G."/>
            <person name="Viehrig K."/>
            <person name="Ye F."/>
            <person name="Su P."/>
            <person name="Kiefer A.F."/>
            <person name="Nichols A."/>
            <person name="Cepeda A.J."/>
            <person name="Yan W."/>
            <person name="Fan B."/>
            <person name="Jiang Y."/>
            <person name="Adhikari A."/>
            <person name="Zheng C.-J."/>
            <person name="Schuster L."/>
            <person name="Cowan T.M."/>
            <person name="Smanski M.J."/>
            <person name="Chevrette M.G."/>
            <person name="De Carvalho L.P.S."/>
            <person name="Shen B."/>
        </authorList>
    </citation>
    <scope>NUCLEOTIDE SEQUENCE [LARGE SCALE GENOMIC DNA]</scope>
    <source>
        <strain evidence="2 3">NPDC001281</strain>
    </source>
</reference>
<proteinExistence type="predicted"/>
<comment type="caution">
    <text evidence="2">The sequence shown here is derived from an EMBL/GenBank/DDBJ whole genome shotgun (WGS) entry which is preliminary data.</text>
</comment>
<evidence type="ECO:0000256" key="1">
    <source>
        <dbReference type="SAM" id="MobiDB-lite"/>
    </source>
</evidence>
<accession>A0ABW6VLG8</accession>
<dbReference type="Proteomes" id="UP001602119">
    <property type="component" value="Unassembled WGS sequence"/>
</dbReference>
<evidence type="ECO:0000313" key="3">
    <source>
        <dbReference type="Proteomes" id="UP001602119"/>
    </source>
</evidence>
<evidence type="ECO:0000313" key="2">
    <source>
        <dbReference type="EMBL" id="MFF4778614.1"/>
    </source>
</evidence>